<sequence>MQAYLPNKISFSEFSNFL</sequence>
<accession>A0A2P2QP17</accession>
<dbReference type="AlphaFoldDB" id="A0A2P2QP17"/>
<organism evidence="1">
    <name type="scientific">Rhizophora mucronata</name>
    <name type="common">Asiatic mangrove</name>
    <dbReference type="NCBI Taxonomy" id="61149"/>
    <lineage>
        <taxon>Eukaryota</taxon>
        <taxon>Viridiplantae</taxon>
        <taxon>Streptophyta</taxon>
        <taxon>Embryophyta</taxon>
        <taxon>Tracheophyta</taxon>
        <taxon>Spermatophyta</taxon>
        <taxon>Magnoliopsida</taxon>
        <taxon>eudicotyledons</taxon>
        <taxon>Gunneridae</taxon>
        <taxon>Pentapetalae</taxon>
        <taxon>rosids</taxon>
        <taxon>fabids</taxon>
        <taxon>Malpighiales</taxon>
        <taxon>Rhizophoraceae</taxon>
        <taxon>Rhizophora</taxon>
    </lineage>
</organism>
<proteinExistence type="predicted"/>
<evidence type="ECO:0000313" key="1">
    <source>
        <dbReference type="EMBL" id="MBX68766.1"/>
    </source>
</evidence>
<dbReference type="EMBL" id="GGEC01088282">
    <property type="protein sequence ID" value="MBX68766.1"/>
    <property type="molecule type" value="Transcribed_RNA"/>
</dbReference>
<name>A0A2P2QP17_RHIMU</name>
<reference evidence="1" key="1">
    <citation type="submission" date="2018-02" db="EMBL/GenBank/DDBJ databases">
        <title>Rhizophora mucronata_Transcriptome.</title>
        <authorList>
            <person name="Meera S.P."/>
            <person name="Sreeshan A."/>
            <person name="Augustine A."/>
        </authorList>
    </citation>
    <scope>NUCLEOTIDE SEQUENCE</scope>
    <source>
        <tissue evidence="1">Leaf</tissue>
    </source>
</reference>
<protein>
    <submittedName>
        <fullName evidence="1">Uncharacterized protein</fullName>
    </submittedName>
</protein>